<reference evidence="1 2" key="1">
    <citation type="submission" date="2016-11" db="EMBL/GenBank/DDBJ databases">
        <authorList>
            <person name="Jaros S."/>
            <person name="Januszkiewicz K."/>
            <person name="Wedrychowicz H."/>
        </authorList>
    </citation>
    <scope>NUCLEOTIDE SEQUENCE [LARGE SCALE GENOMIC DNA]</scope>
    <source>
        <strain evidence="1 2">CECT 7868</strain>
    </source>
</reference>
<evidence type="ECO:0000313" key="2">
    <source>
        <dbReference type="Proteomes" id="UP000184608"/>
    </source>
</evidence>
<evidence type="ECO:0000313" key="1">
    <source>
        <dbReference type="EMBL" id="SHI28485.1"/>
    </source>
</evidence>
<dbReference type="SUPFAM" id="SSF53254">
    <property type="entry name" value="Phosphoglycerate mutase-like"/>
    <property type="match status" value="1"/>
</dbReference>
<dbReference type="InterPro" id="IPR029033">
    <property type="entry name" value="His_PPase_superfam"/>
</dbReference>
<dbReference type="AlphaFoldDB" id="A0A1M5ZW56"/>
<dbReference type="PANTHER" id="PTHR48100">
    <property type="entry name" value="BROAD-SPECIFICITY PHOSPHATASE YOR283W-RELATED"/>
    <property type="match status" value="1"/>
</dbReference>
<dbReference type="EMBL" id="FQXZ01000038">
    <property type="protein sequence ID" value="SHI28485.1"/>
    <property type="molecule type" value="Genomic_DNA"/>
</dbReference>
<dbReference type="STRING" id="1216006.VA7868_03329"/>
<dbReference type="CDD" id="cd07067">
    <property type="entry name" value="HP_PGM_like"/>
    <property type="match status" value="1"/>
</dbReference>
<proteinExistence type="predicted"/>
<name>A0A1M5ZW56_9VIBR</name>
<organism evidence="1 2">
    <name type="scientific">Vibrio aerogenes CECT 7868</name>
    <dbReference type="NCBI Taxonomy" id="1216006"/>
    <lineage>
        <taxon>Bacteria</taxon>
        <taxon>Pseudomonadati</taxon>
        <taxon>Pseudomonadota</taxon>
        <taxon>Gammaproteobacteria</taxon>
        <taxon>Vibrionales</taxon>
        <taxon>Vibrionaceae</taxon>
        <taxon>Vibrio</taxon>
    </lineage>
</organism>
<accession>A0A1M5ZW56</accession>
<dbReference type="InterPro" id="IPR050275">
    <property type="entry name" value="PGM_Phosphatase"/>
</dbReference>
<dbReference type="Pfam" id="PF00300">
    <property type="entry name" value="His_Phos_1"/>
    <property type="match status" value="1"/>
</dbReference>
<dbReference type="PANTHER" id="PTHR48100:SF59">
    <property type="entry name" value="ADENOSYLCOBALAMIN_ALPHA-RIBAZOLE PHOSPHATASE"/>
    <property type="match status" value="1"/>
</dbReference>
<dbReference type="GO" id="GO:0005737">
    <property type="term" value="C:cytoplasm"/>
    <property type="evidence" value="ECO:0007669"/>
    <property type="project" value="TreeGrafter"/>
</dbReference>
<dbReference type="GO" id="GO:0016791">
    <property type="term" value="F:phosphatase activity"/>
    <property type="evidence" value="ECO:0007669"/>
    <property type="project" value="TreeGrafter"/>
</dbReference>
<dbReference type="Gene3D" id="3.40.50.1240">
    <property type="entry name" value="Phosphoglycerate mutase-like"/>
    <property type="match status" value="1"/>
</dbReference>
<gene>
    <name evidence="1" type="ORF">VA7868_03329</name>
</gene>
<keyword evidence="2" id="KW-1185">Reference proteome</keyword>
<dbReference type="InterPro" id="IPR013078">
    <property type="entry name" value="His_Pase_superF_clade-1"/>
</dbReference>
<dbReference type="Proteomes" id="UP000184608">
    <property type="component" value="Unassembled WGS sequence"/>
</dbReference>
<sequence length="231" mass="26462">MSIPSNHCIRKNHWRRYQENPELCVDFILLFSKLQAYQCNKYDGISMEIVFVRHGTPDYTLADQRQMTQLEKDYAPLTRDCIPFICSQSQKAVFAGADLMISSPYTRALQTAEILNRPLGLPLFVEHDLREWRADLAGGYIDLSERDRRWQEYRSGIKSGGTQPDALYESAVDLRSRALKVLQRYKDCKKVIVVAHFNVLESVLGYQKDGIGCGEFKVFSLQAVVSVQDTV</sequence>
<protein>
    <submittedName>
        <fullName evidence="1">Bifunctional RNase H/acid phosphatase</fullName>
    </submittedName>
</protein>